<evidence type="ECO:0000259" key="3">
    <source>
        <dbReference type="Pfam" id="PF02836"/>
    </source>
</evidence>
<dbReference type="EMBL" id="WJQU01000001">
    <property type="protein sequence ID" value="KAJ6648592.1"/>
    <property type="molecule type" value="Genomic_DNA"/>
</dbReference>
<dbReference type="Pfam" id="PF02836">
    <property type="entry name" value="Glyco_hydro_2_C"/>
    <property type="match status" value="1"/>
</dbReference>
<reference evidence="4" key="1">
    <citation type="submission" date="2022-07" db="EMBL/GenBank/DDBJ databases">
        <authorList>
            <person name="Trinca V."/>
            <person name="Uliana J.V.C."/>
            <person name="Torres T.T."/>
            <person name="Ward R.J."/>
            <person name="Monesi N."/>
        </authorList>
    </citation>
    <scope>NUCLEOTIDE SEQUENCE</scope>
    <source>
        <strain evidence="4">HSMRA1968</strain>
        <tissue evidence="4">Whole embryos</tissue>
    </source>
</reference>
<dbReference type="GO" id="GO:0019391">
    <property type="term" value="P:glucuronoside catabolic process"/>
    <property type="evidence" value="ECO:0007669"/>
    <property type="project" value="TreeGrafter"/>
</dbReference>
<keyword evidence="2" id="KW-0732">Signal</keyword>
<dbReference type="OrthoDB" id="408532at2759"/>
<evidence type="ECO:0000256" key="2">
    <source>
        <dbReference type="ARBA" id="ARBA00022729"/>
    </source>
</evidence>
<sequence length="200" mass="23149">MKGTAVANYTRSLDPYRPVTAAIAISVFSDRAAKHLDIISFNRYNGWYQNPGRLNMITNRVVDEATSWYNKHNKPVLMSEYGADTIEGLHLLPAFVWSEEYQMALFSRHFKAFDILRKRGFFIGEFIWNFADFKTNQSVTRVGGNKKGVFTRQRQPKEAAHHVRRRYFSLARDLDKCPVPQDLFAYISQAVSDRLEDSSQ</sequence>
<name>A0A9Q0S7U8_9DIPT</name>
<dbReference type="InterPro" id="IPR017853">
    <property type="entry name" value="GH"/>
</dbReference>
<keyword evidence="5" id="KW-1185">Reference proteome</keyword>
<comment type="caution">
    <text evidence="4">The sequence shown here is derived from an EMBL/GenBank/DDBJ whole genome shotgun (WGS) entry which is preliminary data.</text>
</comment>
<dbReference type="Proteomes" id="UP001151699">
    <property type="component" value="Chromosome A"/>
</dbReference>
<dbReference type="GO" id="GO:0030246">
    <property type="term" value="F:carbohydrate binding"/>
    <property type="evidence" value="ECO:0007669"/>
    <property type="project" value="TreeGrafter"/>
</dbReference>
<proteinExistence type="inferred from homology"/>
<accession>A0A9Q0S7U8</accession>
<dbReference type="GO" id="GO:0004566">
    <property type="term" value="F:beta-glucuronidase activity"/>
    <property type="evidence" value="ECO:0007669"/>
    <property type="project" value="TreeGrafter"/>
</dbReference>
<protein>
    <submittedName>
        <fullName evidence="4">Beta-glucuronidase</fullName>
    </submittedName>
</protein>
<gene>
    <name evidence="4" type="primary">GUSB_2</name>
    <name evidence="4" type="ORF">Bhyg_03822</name>
</gene>
<evidence type="ECO:0000313" key="4">
    <source>
        <dbReference type="EMBL" id="KAJ6648592.1"/>
    </source>
</evidence>
<dbReference type="GO" id="GO:0005615">
    <property type="term" value="C:extracellular space"/>
    <property type="evidence" value="ECO:0007669"/>
    <property type="project" value="TreeGrafter"/>
</dbReference>
<dbReference type="PANTHER" id="PTHR10066:SF67">
    <property type="entry name" value="BETA-GLUCURONIDASE"/>
    <property type="match status" value="1"/>
</dbReference>
<organism evidence="4 5">
    <name type="scientific">Pseudolycoriella hygida</name>
    <dbReference type="NCBI Taxonomy" id="35572"/>
    <lineage>
        <taxon>Eukaryota</taxon>
        <taxon>Metazoa</taxon>
        <taxon>Ecdysozoa</taxon>
        <taxon>Arthropoda</taxon>
        <taxon>Hexapoda</taxon>
        <taxon>Insecta</taxon>
        <taxon>Pterygota</taxon>
        <taxon>Neoptera</taxon>
        <taxon>Endopterygota</taxon>
        <taxon>Diptera</taxon>
        <taxon>Nematocera</taxon>
        <taxon>Sciaroidea</taxon>
        <taxon>Sciaridae</taxon>
        <taxon>Pseudolycoriella</taxon>
    </lineage>
</organism>
<dbReference type="InterPro" id="IPR006103">
    <property type="entry name" value="Glyco_hydro_2_cat"/>
</dbReference>
<dbReference type="SUPFAM" id="SSF51445">
    <property type="entry name" value="(Trans)glycosidases"/>
    <property type="match status" value="1"/>
</dbReference>
<dbReference type="GO" id="GO:0005975">
    <property type="term" value="P:carbohydrate metabolic process"/>
    <property type="evidence" value="ECO:0007669"/>
    <property type="project" value="InterPro"/>
</dbReference>
<evidence type="ECO:0000256" key="1">
    <source>
        <dbReference type="ARBA" id="ARBA00007401"/>
    </source>
</evidence>
<dbReference type="AlphaFoldDB" id="A0A9Q0S7U8"/>
<feature type="domain" description="Glycoside hydrolase family 2 catalytic" evidence="3">
    <location>
        <begin position="5"/>
        <end position="169"/>
    </location>
</feature>
<comment type="similarity">
    <text evidence="1">Belongs to the glycosyl hydrolase 2 family.</text>
</comment>
<evidence type="ECO:0000313" key="5">
    <source>
        <dbReference type="Proteomes" id="UP001151699"/>
    </source>
</evidence>
<dbReference type="PANTHER" id="PTHR10066">
    <property type="entry name" value="BETA-GLUCURONIDASE"/>
    <property type="match status" value="1"/>
</dbReference>
<dbReference type="Gene3D" id="3.20.20.80">
    <property type="entry name" value="Glycosidases"/>
    <property type="match status" value="1"/>
</dbReference>